<accession>A0A316ABI0</accession>
<dbReference type="PANTHER" id="PTHR36832:SF2">
    <property type="entry name" value="INTEGRAL MEMBRANE PROTEIN"/>
    <property type="match status" value="1"/>
</dbReference>
<proteinExistence type="predicted"/>
<dbReference type="PANTHER" id="PTHR36832">
    <property type="entry name" value="SLR1174 PROTEIN-RELATED"/>
    <property type="match status" value="1"/>
</dbReference>
<dbReference type="Proteomes" id="UP000245469">
    <property type="component" value="Unassembled WGS sequence"/>
</dbReference>
<dbReference type="Pfam" id="PF06182">
    <property type="entry name" value="ABC2_membrane_6"/>
    <property type="match status" value="1"/>
</dbReference>
<feature type="transmembrane region" description="Helical" evidence="1">
    <location>
        <begin position="74"/>
        <end position="94"/>
    </location>
</feature>
<evidence type="ECO:0000313" key="2">
    <source>
        <dbReference type="EMBL" id="PWJ54214.1"/>
    </source>
</evidence>
<protein>
    <submittedName>
        <fullName evidence="2">ABC-2 type transport system permease protein</fullName>
    </submittedName>
</protein>
<keyword evidence="1" id="KW-0472">Membrane</keyword>
<comment type="caution">
    <text evidence="2">The sequence shown here is derived from an EMBL/GenBank/DDBJ whole genome shotgun (WGS) entry which is preliminary data.</text>
</comment>
<feature type="transmembrane region" description="Helical" evidence="1">
    <location>
        <begin position="134"/>
        <end position="154"/>
    </location>
</feature>
<dbReference type="AlphaFoldDB" id="A0A316ABI0"/>
<reference evidence="2 3" key="1">
    <citation type="submission" date="2018-03" db="EMBL/GenBank/DDBJ databases">
        <title>Genomic Encyclopedia of Archaeal and Bacterial Type Strains, Phase II (KMG-II): from individual species to whole genera.</title>
        <authorList>
            <person name="Goeker M."/>
        </authorList>
    </citation>
    <scope>NUCLEOTIDE SEQUENCE [LARGE SCALE GENOMIC DNA]</scope>
    <source>
        <strain evidence="2 3">DSM 44889</strain>
    </source>
</reference>
<organism evidence="2 3">
    <name type="scientific">Quadrisphaera granulorum</name>
    <dbReference type="NCBI Taxonomy" id="317664"/>
    <lineage>
        <taxon>Bacteria</taxon>
        <taxon>Bacillati</taxon>
        <taxon>Actinomycetota</taxon>
        <taxon>Actinomycetes</taxon>
        <taxon>Kineosporiales</taxon>
        <taxon>Kineosporiaceae</taxon>
        <taxon>Quadrisphaera</taxon>
    </lineage>
</organism>
<keyword evidence="1" id="KW-0812">Transmembrane</keyword>
<feature type="transmembrane region" description="Helical" evidence="1">
    <location>
        <begin position="247"/>
        <end position="268"/>
    </location>
</feature>
<name>A0A316ABI0_9ACTN</name>
<evidence type="ECO:0000256" key="1">
    <source>
        <dbReference type="SAM" id="Phobius"/>
    </source>
</evidence>
<feature type="transmembrane region" description="Helical" evidence="1">
    <location>
        <begin position="160"/>
        <end position="189"/>
    </location>
</feature>
<dbReference type="InterPro" id="IPR010390">
    <property type="entry name" value="ABC-2_transporter-like"/>
</dbReference>
<keyword evidence="1" id="KW-1133">Transmembrane helix</keyword>
<keyword evidence="3" id="KW-1185">Reference proteome</keyword>
<evidence type="ECO:0000313" key="3">
    <source>
        <dbReference type="Proteomes" id="UP000245469"/>
    </source>
</evidence>
<feature type="transmembrane region" description="Helical" evidence="1">
    <location>
        <begin position="38"/>
        <end position="62"/>
    </location>
</feature>
<sequence length="282" mass="29633">MRHDGQPASGTVELTVTWLRVHGRLFASGWRRGATYRAAALGGLVANATFGLLKASILTAAVRAAGGELGGYDQAAILAYAWLTQALLGSVNLFGRSDLADRMKDGSIAIDLLRPVDVQTASTAQEVGRALFSLLPRGVPLVVLGALFGGLRLPTDPAQLALGVISVVLAVVLSSLLVYLVAASGFWTVETRGLQVFYMIVSGFLAGLFVPVTLFPDWLLTLAWSTPFPPLLQVPVDVLSGRVTGTAALALVGLQVGWLAVIYAIGALMTRAGRRRLEVQGG</sequence>
<gene>
    <name evidence="2" type="ORF">BXY45_108121</name>
</gene>
<feature type="transmembrane region" description="Helical" evidence="1">
    <location>
        <begin position="196"/>
        <end position="215"/>
    </location>
</feature>
<dbReference type="EMBL" id="QGDQ01000008">
    <property type="protein sequence ID" value="PWJ54214.1"/>
    <property type="molecule type" value="Genomic_DNA"/>
</dbReference>